<dbReference type="Pfam" id="PF04427">
    <property type="entry name" value="Brix"/>
    <property type="match status" value="1"/>
</dbReference>
<comment type="subcellular location">
    <subcellularLocation>
        <location evidence="2">Nucleus</location>
        <location evidence="2">Nucleolus</location>
    </subcellularLocation>
</comment>
<feature type="compositionally biased region" description="Basic and acidic residues" evidence="6">
    <location>
        <begin position="8"/>
        <end position="21"/>
    </location>
</feature>
<dbReference type="InParanoid" id="A0A0L0HLF7"/>
<evidence type="ECO:0000256" key="4">
    <source>
        <dbReference type="ARBA" id="ARBA00022517"/>
    </source>
</evidence>
<reference evidence="8 9" key="1">
    <citation type="submission" date="2009-08" db="EMBL/GenBank/DDBJ databases">
        <title>The Genome Sequence of Spizellomyces punctatus strain DAOM BR117.</title>
        <authorList>
            <consortium name="The Broad Institute Genome Sequencing Platform"/>
            <person name="Russ C."/>
            <person name="Cuomo C."/>
            <person name="Shea T."/>
            <person name="Young S.K."/>
            <person name="Zeng Q."/>
            <person name="Koehrsen M."/>
            <person name="Haas B."/>
            <person name="Borodovsky M."/>
            <person name="Guigo R."/>
            <person name="Alvarado L."/>
            <person name="Berlin A."/>
            <person name="Bochicchio J."/>
            <person name="Borenstein D."/>
            <person name="Chapman S."/>
            <person name="Chen Z."/>
            <person name="Engels R."/>
            <person name="Freedman E."/>
            <person name="Gellesch M."/>
            <person name="Goldberg J."/>
            <person name="Griggs A."/>
            <person name="Gujja S."/>
            <person name="Heiman D."/>
            <person name="Hepburn T."/>
            <person name="Howarth C."/>
            <person name="Jen D."/>
            <person name="Larson L."/>
            <person name="Lewis B."/>
            <person name="Mehta T."/>
            <person name="Park D."/>
            <person name="Pearson M."/>
            <person name="Roberts A."/>
            <person name="Saif S."/>
            <person name="Shenoy N."/>
            <person name="Sisk P."/>
            <person name="Stolte C."/>
            <person name="Sykes S."/>
            <person name="Thomson T."/>
            <person name="Walk T."/>
            <person name="White J."/>
            <person name="Yandava C."/>
            <person name="Burger G."/>
            <person name="Gray M.W."/>
            <person name="Holland P.W.H."/>
            <person name="King N."/>
            <person name="Lang F.B.F."/>
            <person name="Roger A.J."/>
            <person name="Ruiz-Trillo I."/>
            <person name="Lander E."/>
            <person name="Nusbaum C."/>
        </authorList>
    </citation>
    <scope>NUCLEOTIDE SEQUENCE [LARGE SCALE GENOMIC DNA]</scope>
    <source>
        <strain evidence="8 9">DAOM BR117</strain>
    </source>
</reference>
<dbReference type="SUPFAM" id="SSF52954">
    <property type="entry name" value="Class II aaRS ABD-related"/>
    <property type="match status" value="1"/>
</dbReference>
<evidence type="ECO:0000256" key="5">
    <source>
        <dbReference type="ARBA" id="ARBA00023242"/>
    </source>
</evidence>
<dbReference type="InterPro" id="IPR007109">
    <property type="entry name" value="Brix"/>
</dbReference>
<comment type="function">
    <text evidence="1">Required for biogenesis of the 60S ribosomal subunit.</text>
</comment>
<feature type="compositionally biased region" description="Acidic residues" evidence="6">
    <location>
        <begin position="70"/>
        <end position="101"/>
    </location>
</feature>
<dbReference type="InterPro" id="IPR026532">
    <property type="entry name" value="BRX1"/>
</dbReference>
<dbReference type="OrthoDB" id="1638493at2759"/>
<feature type="compositionally biased region" description="Basic and acidic residues" evidence="6">
    <location>
        <begin position="59"/>
        <end position="69"/>
    </location>
</feature>
<dbReference type="SMART" id="SM00879">
    <property type="entry name" value="Brix"/>
    <property type="match status" value="1"/>
</dbReference>
<dbReference type="FunCoup" id="A0A0L0HLF7">
    <property type="interactions" value="610"/>
</dbReference>
<evidence type="ECO:0000256" key="1">
    <source>
        <dbReference type="ARBA" id="ARBA00003439"/>
    </source>
</evidence>
<dbReference type="Proteomes" id="UP000053201">
    <property type="component" value="Unassembled WGS sequence"/>
</dbReference>
<dbReference type="AlphaFoldDB" id="A0A0L0HLF7"/>
<evidence type="ECO:0000259" key="7">
    <source>
        <dbReference type="PROSITE" id="PS50833"/>
    </source>
</evidence>
<gene>
    <name evidence="8" type="ORF">SPPG_03523</name>
</gene>
<dbReference type="GO" id="GO:0008097">
    <property type="term" value="F:5S rRNA binding"/>
    <property type="evidence" value="ECO:0007669"/>
    <property type="project" value="EnsemblFungi"/>
</dbReference>
<name>A0A0L0HLF7_SPIPD</name>
<dbReference type="VEuPathDB" id="FungiDB:SPPG_03523"/>
<dbReference type="GeneID" id="27687034"/>
<keyword evidence="9" id="KW-1185">Reference proteome</keyword>
<feature type="domain" description="Brix" evidence="7">
    <location>
        <begin position="119"/>
        <end position="316"/>
    </location>
</feature>
<dbReference type="GO" id="GO:0042134">
    <property type="term" value="F:rRNA primary transcript binding"/>
    <property type="evidence" value="ECO:0007669"/>
    <property type="project" value="EnsemblFungi"/>
</dbReference>
<dbReference type="GO" id="GO:0000465">
    <property type="term" value="P:exonucleolytic trimming to generate mature 5'-end of 5.8S rRNA from tricistronic rRNA transcript (SSU-rRNA, 5.8S rRNA, LSU-rRNA)"/>
    <property type="evidence" value="ECO:0007669"/>
    <property type="project" value="EnsemblFungi"/>
</dbReference>
<evidence type="ECO:0000256" key="3">
    <source>
        <dbReference type="ARBA" id="ARBA00006369"/>
    </source>
</evidence>
<accession>A0A0L0HLF7</accession>
<sequence>MAPRNKRTRDDQEEAPRKRPEIVSVELGGASDDDVDDVDFDSSDEGSDGEGAVSLATMGRKELLLRAEAAEEEDAEEEGSDIEEQEEENEDEDEEDIDQGETQEGVQKNSKPAFRKNKQRVLLLSSRGITERYRHLLKDLGTLMPHSKKESKLDSKHQLNVLNELAELSNCNNCLYFEIRKHTDLYMWMSKTPNGPSVKFHVQNVHTMDELRMTGNCLKGSRPILSFDKNFDDQPHYQLLKEMFTQTFGSPRTSRKLKPFIDHVLSFSIADDKIWFRNYQIVEKAAERTKEKEISLIEIGPRFVLSVMRVFDGSFGGSTLFENREFVSPNEIRRTRKHELSQEYRRRVEAGKKKEEKQRNSKLPEDPLADVFK</sequence>
<dbReference type="EMBL" id="KQ257454">
    <property type="protein sequence ID" value="KND01730.1"/>
    <property type="molecule type" value="Genomic_DNA"/>
</dbReference>
<evidence type="ECO:0000256" key="2">
    <source>
        <dbReference type="ARBA" id="ARBA00004604"/>
    </source>
</evidence>
<dbReference type="RefSeq" id="XP_016609769.1">
    <property type="nucleotide sequence ID" value="XM_016751786.1"/>
</dbReference>
<organism evidence="8 9">
    <name type="scientific">Spizellomyces punctatus (strain DAOM BR117)</name>
    <dbReference type="NCBI Taxonomy" id="645134"/>
    <lineage>
        <taxon>Eukaryota</taxon>
        <taxon>Fungi</taxon>
        <taxon>Fungi incertae sedis</taxon>
        <taxon>Chytridiomycota</taxon>
        <taxon>Chytridiomycota incertae sedis</taxon>
        <taxon>Chytridiomycetes</taxon>
        <taxon>Spizellomycetales</taxon>
        <taxon>Spizellomycetaceae</taxon>
        <taxon>Spizellomyces</taxon>
    </lineage>
</organism>
<proteinExistence type="inferred from homology"/>
<dbReference type="eggNOG" id="KOG2971">
    <property type="taxonomic scope" value="Eukaryota"/>
</dbReference>
<dbReference type="GO" id="GO:0030687">
    <property type="term" value="C:preribosome, large subunit precursor"/>
    <property type="evidence" value="ECO:0007669"/>
    <property type="project" value="EnsemblFungi"/>
</dbReference>
<dbReference type="PANTHER" id="PTHR13634">
    <property type="entry name" value="RIBOSOME BIOGENESIS PROTEIN BRIX"/>
    <property type="match status" value="1"/>
</dbReference>
<feature type="compositionally biased region" description="Basic and acidic residues" evidence="6">
    <location>
        <begin position="338"/>
        <end position="365"/>
    </location>
</feature>
<evidence type="ECO:0000313" key="8">
    <source>
        <dbReference type="EMBL" id="KND01730.1"/>
    </source>
</evidence>
<feature type="compositionally biased region" description="Acidic residues" evidence="6">
    <location>
        <begin position="31"/>
        <end position="48"/>
    </location>
</feature>
<dbReference type="PANTHER" id="PTHR13634:SF0">
    <property type="entry name" value="RIBOSOME BIOGENESIS PROTEIN BRX1 HOMOLOG"/>
    <property type="match status" value="1"/>
</dbReference>
<dbReference type="OMA" id="YMWLANA"/>
<evidence type="ECO:0000256" key="6">
    <source>
        <dbReference type="SAM" id="MobiDB-lite"/>
    </source>
</evidence>
<dbReference type="FunFam" id="3.40.50.10480:FF:000003">
    <property type="entry name" value="Ribosome biogenesis protein BRX1"/>
    <property type="match status" value="1"/>
</dbReference>
<dbReference type="PROSITE" id="PS50833">
    <property type="entry name" value="BRIX"/>
    <property type="match status" value="1"/>
</dbReference>
<comment type="similarity">
    <text evidence="3">Belongs to the BRX1 family.</text>
</comment>
<keyword evidence="5" id="KW-0539">Nucleus</keyword>
<feature type="region of interest" description="Disordered" evidence="6">
    <location>
        <begin position="337"/>
        <end position="373"/>
    </location>
</feature>
<dbReference type="GO" id="GO:0005730">
    <property type="term" value="C:nucleolus"/>
    <property type="evidence" value="ECO:0007669"/>
    <property type="project" value="UniProtKB-SubCell"/>
</dbReference>
<evidence type="ECO:0000313" key="9">
    <source>
        <dbReference type="Proteomes" id="UP000053201"/>
    </source>
</evidence>
<protein>
    <recommendedName>
        <fullName evidence="7">Brix domain-containing protein</fullName>
    </recommendedName>
</protein>
<dbReference type="GO" id="GO:0000464">
    <property type="term" value="P:endonucleolytic cleavage in ITS1 upstream of 5.8S rRNA from tricistronic rRNA transcript (SSU-rRNA, 5.8S rRNA, LSU-rRNA)"/>
    <property type="evidence" value="ECO:0007669"/>
    <property type="project" value="EnsemblFungi"/>
</dbReference>
<keyword evidence="4" id="KW-0690">Ribosome biogenesis</keyword>
<dbReference type="Gene3D" id="3.40.50.10480">
    <property type="entry name" value="Probable brix-domain ribosomal biogenesis protein"/>
    <property type="match status" value="1"/>
</dbReference>
<feature type="region of interest" description="Disordered" evidence="6">
    <location>
        <begin position="1"/>
        <end position="112"/>
    </location>
</feature>
<dbReference type="GO" id="GO:0000027">
    <property type="term" value="P:ribosomal large subunit assembly"/>
    <property type="evidence" value="ECO:0007669"/>
    <property type="project" value="EnsemblFungi"/>
</dbReference>
<dbReference type="STRING" id="645134.A0A0L0HLF7"/>